<evidence type="ECO:0000313" key="1">
    <source>
        <dbReference type="EMBL" id="XDQ40462.1"/>
    </source>
</evidence>
<reference evidence="1" key="1">
    <citation type="submission" date="2024-07" db="EMBL/GenBank/DDBJ databases">
        <authorList>
            <person name="Yu S.T."/>
        </authorList>
    </citation>
    <scope>NUCLEOTIDE SEQUENCE</scope>
    <source>
        <strain evidence="1">R28</strain>
    </source>
</reference>
<proteinExistence type="predicted"/>
<name>A0AB39QDR1_9ACTN</name>
<dbReference type="Pfam" id="PF14433">
    <property type="entry name" value="SUKH-3"/>
    <property type="match status" value="1"/>
</dbReference>
<dbReference type="RefSeq" id="WP_369175171.1">
    <property type="nucleotide sequence ID" value="NZ_CP163439.1"/>
</dbReference>
<organism evidence="1">
    <name type="scientific">Streptomyces sp. R28</name>
    <dbReference type="NCBI Taxonomy" id="3238628"/>
    <lineage>
        <taxon>Bacteria</taxon>
        <taxon>Bacillati</taxon>
        <taxon>Actinomycetota</taxon>
        <taxon>Actinomycetes</taxon>
        <taxon>Kitasatosporales</taxon>
        <taxon>Streptomycetaceae</taxon>
        <taxon>Streptomyces</taxon>
    </lineage>
</organism>
<accession>A0AB39QDR1</accession>
<dbReference type="AlphaFoldDB" id="A0AB39QDR1"/>
<protein>
    <submittedName>
        <fullName evidence="1">SUKH-3 domain-containing protein</fullName>
    </submittedName>
</protein>
<gene>
    <name evidence="1" type="ORF">AB5J49_17510</name>
</gene>
<sequence length="163" mass="17737">MIRFDSLRPDLLQALRDSGWHPQRRVDVGPWLDSLRQEGYTPNPKAEEILATLGGLSIEPINQSGPNFSNDEPFNFDPISAGAGQRSLALEIEGILGGNYFPIGEWLSYSSVFVEAGGKVVAAGLGWIWGLGSTFEDALELAVCADRPLVCLHSDSGLDPWPR</sequence>
<dbReference type="InterPro" id="IPR025850">
    <property type="entry name" value="SUKH-3"/>
</dbReference>
<dbReference type="EMBL" id="CP163439">
    <property type="protein sequence ID" value="XDQ40462.1"/>
    <property type="molecule type" value="Genomic_DNA"/>
</dbReference>